<protein>
    <submittedName>
        <fullName evidence="1">Uncharacterized protein</fullName>
    </submittedName>
</protein>
<evidence type="ECO:0000313" key="2">
    <source>
        <dbReference type="Proteomes" id="UP000297394"/>
    </source>
</evidence>
<sequence>MVTIPTNWKWNLIKSLKWSYSMSEIATTENSILLSNGEINPRAYITDPLKKLEALREKFPKEKYNIVMFSQFLMNQLPEGITLHPQFIEITDEDLWDEKNAAEVKLRPGQVMIKSEKIVNIGQAVGIRLEKVVEEEISLNKVPHLRILYVASLTLPDGTKIESPPVGKCLPIINQYGKVQAHIHESVDGKAKRNAIKHLLSIPTAMEKSEAKKMWMCVRAVAKEGSVQSENKVKTVEGAATVATSNLYGDEPSAPQVKPYTAEEFKAWIKECNTQQRWDDLRDELSQDIIGDELVFLGLKTLLANKYRELNPKEPKL</sequence>
<dbReference type="AlphaFoldDB" id="A0A5K1T4D3"/>
<organism evidence="1 2">
    <name type="scientific">Leptospira bourretii</name>
    <dbReference type="NCBI Taxonomy" id="2484962"/>
    <lineage>
        <taxon>Bacteria</taxon>
        <taxon>Pseudomonadati</taxon>
        <taxon>Spirochaetota</taxon>
        <taxon>Spirochaetia</taxon>
        <taxon>Leptospirales</taxon>
        <taxon>Leptospiraceae</taxon>
        <taxon>Leptospira</taxon>
    </lineage>
</organism>
<name>A0A5K1T4D3_9LEPT</name>
<gene>
    <name evidence="1" type="ORF">EHQ23_19505</name>
</gene>
<dbReference type="EMBL" id="RQFM01000031">
    <property type="protein sequence ID" value="TGK79243.1"/>
    <property type="molecule type" value="Genomic_DNA"/>
</dbReference>
<evidence type="ECO:0000313" key="1">
    <source>
        <dbReference type="EMBL" id="TGK79243.1"/>
    </source>
</evidence>
<accession>A0A5K1T4D3</accession>
<proteinExistence type="predicted"/>
<dbReference type="RefSeq" id="WP_135749923.1">
    <property type="nucleotide sequence ID" value="NZ_RQFX01000067.1"/>
</dbReference>
<reference evidence="1 2" key="1">
    <citation type="journal article" date="2019" name="PLoS Negl. Trop. Dis.">
        <title>Revisiting the worldwide diversity of Leptospira species in the environment.</title>
        <authorList>
            <person name="Vincent A.T."/>
            <person name="Schiettekatte O."/>
            <person name="Bourhy P."/>
            <person name="Veyrier F.J."/>
            <person name="Picardeau M."/>
        </authorList>
    </citation>
    <scope>NUCLEOTIDE SEQUENCE [LARGE SCALE GENOMIC DNA]</scope>
    <source>
        <strain evidence="1 2">201800280</strain>
    </source>
</reference>
<comment type="caution">
    <text evidence="1">The sequence shown here is derived from an EMBL/GenBank/DDBJ whole genome shotgun (WGS) entry which is preliminary data.</text>
</comment>
<dbReference type="Proteomes" id="UP000297394">
    <property type="component" value="Unassembled WGS sequence"/>
</dbReference>